<reference evidence="3 4" key="1">
    <citation type="submission" date="2023-07" db="EMBL/GenBank/DDBJ databases">
        <authorList>
            <person name="Girao M."/>
            <person name="Carvalho M.F."/>
        </authorList>
    </citation>
    <scope>NUCLEOTIDE SEQUENCE [LARGE SCALE GENOMIC DNA]</scope>
    <source>
        <strain evidence="3 4">66/93</strain>
    </source>
</reference>
<protein>
    <submittedName>
        <fullName evidence="3">Uncharacterized protein</fullName>
    </submittedName>
</protein>
<feature type="region of interest" description="Disordered" evidence="1">
    <location>
        <begin position="57"/>
        <end position="97"/>
    </location>
</feature>
<dbReference type="EMBL" id="JAUUCC010000064">
    <property type="protein sequence ID" value="MEE2053204.1"/>
    <property type="molecule type" value="Genomic_DNA"/>
</dbReference>
<accession>A0ABU7KW28</accession>
<evidence type="ECO:0000256" key="1">
    <source>
        <dbReference type="SAM" id="MobiDB-lite"/>
    </source>
</evidence>
<name>A0ABU7KW28_9ACTN</name>
<evidence type="ECO:0000256" key="2">
    <source>
        <dbReference type="SAM" id="SignalP"/>
    </source>
</evidence>
<sequence>MDRKTVTRLAFAAVVAPALAFGAPTAAMADSFFATGHTEAGLHGASQSAVIAFATDGHHQNGEGGHEGGKSGSFYIEKHSEAGPKSASEGGTVSAAG</sequence>
<feature type="signal peptide" evidence="2">
    <location>
        <begin position="1"/>
        <end position="29"/>
    </location>
</feature>
<dbReference type="Proteomes" id="UP001348641">
    <property type="component" value="Unassembled WGS sequence"/>
</dbReference>
<organism evidence="3 4">
    <name type="scientific">Nocardiopsis tropica</name>
    <dbReference type="NCBI Taxonomy" id="109330"/>
    <lineage>
        <taxon>Bacteria</taxon>
        <taxon>Bacillati</taxon>
        <taxon>Actinomycetota</taxon>
        <taxon>Actinomycetes</taxon>
        <taxon>Streptosporangiales</taxon>
        <taxon>Nocardiopsidaceae</taxon>
        <taxon>Nocardiopsis</taxon>
    </lineage>
</organism>
<feature type="chain" id="PRO_5047377448" evidence="2">
    <location>
        <begin position="30"/>
        <end position="97"/>
    </location>
</feature>
<comment type="caution">
    <text evidence="3">The sequence shown here is derived from an EMBL/GenBank/DDBJ whole genome shotgun (WGS) entry which is preliminary data.</text>
</comment>
<evidence type="ECO:0000313" key="4">
    <source>
        <dbReference type="Proteomes" id="UP001348641"/>
    </source>
</evidence>
<proteinExistence type="predicted"/>
<keyword evidence="2" id="KW-0732">Signal</keyword>
<feature type="compositionally biased region" description="Basic and acidic residues" evidence="1">
    <location>
        <begin position="57"/>
        <end position="69"/>
    </location>
</feature>
<dbReference type="RefSeq" id="WP_330160169.1">
    <property type="nucleotide sequence ID" value="NZ_BAAAJA010000025.1"/>
</dbReference>
<gene>
    <name evidence="3" type="ORF">Q8A49_22125</name>
</gene>
<evidence type="ECO:0000313" key="3">
    <source>
        <dbReference type="EMBL" id="MEE2053204.1"/>
    </source>
</evidence>